<gene>
    <name evidence="1" type="ORF">NCTC13159_02992</name>
</gene>
<evidence type="ECO:0000313" key="1">
    <source>
        <dbReference type="EMBL" id="SUA91488.1"/>
    </source>
</evidence>
<dbReference type="InterPro" id="IPR036397">
    <property type="entry name" value="RNaseH_sf"/>
</dbReference>
<reference evidence="1 2" key="1">
    <citation type="submission" date="2018-06" db="EMBL/GenBank/DDBJ databases">
        <authorList>
            <consortium name="Pathogen Informatics"/>
            <person name="Doyle S."/>
        </authorList>
    </citation>
    <scope>NUCLEOTIDE SEQUENCE [LARGE SCALE GENOMIC DNA]</scope>
    <source>
        <strain evidence="1 2">NCTC13159</strain>
    </source>
</reference>
<dbReference type="EMBL" id="UGSJ01000001">
    <property type="protein sequence ID" value="SUA91488.1"/>
    <property type="molecule type" value="Genomic_DNA"/>
</dbReference>
<sequence>MDTMKIPRSIYQYTAIDDCSRLRALAVYPCRNARNTLLFLNRVIEEMPFPIQRIQTDRGGEFSPNPCNSA</sequence>
<dbReference type="Proteomes" id="UP000254589">
    <property type="component" value="Unassembled WGS sequence"/>
</dbReference>
<dbReference type="GO" id="GO:0003676">
    <property type="term" value="F:nucleic acid binding"/>
    <property type="evidence" value="ECO:0007669"/>
    <property type="project" value="InterPro"/>
</dbReference>
<dbReference type="SUPFAM" id="SSF53098">
    <property type="entry name" value="Ribonuclease H-like"/>
    <property type="match status" value="1"/>
</dbReference>
<comment type="caution">
    <text evidence="1">The sequence shown here is derived from an EMBL/GenBank/DDBJ whole genome shotgun (WGS) entry which is preliminary data.</text>
</comment>
<organism evidence="1 2">
    <name type="scientific">Pandoraea pulmonicola</name>
    <dbReference type="NCBI Taxonomy" id="93221"/>
    <lineage>
        <taxon>Bacteria</taxon>
        <taxon>Pseudomonadati</taxon>
        <taxon>Pseudomonadota</taxon>
        <taxon>Betaproteobacteria</taxon>
        <taxon>Burkholderiales</taxon>
        <taxon>Burkholderiaceae</taxon>
        <taxon>Pandoraea</taxon>
    </lineage>
</organism>
<dbReference type="AlphaFoldDB" id="A0AAJ4ZDT7"/>
<evidence type="ECO:0008006" key="3">
    <source>
        <dbReference type="Google" id="ProtNLM"/>
    </source>
</evidence>
<evidence type="ECO:0000313" key="2">
    <source>
        <dbReference type="Proteomes" id="UP000254589"/>
    </source>
</evidence>
<dbReference type="InterPro" id="IPR012337">
    <property type="entry name" value="RNaseH-like_sf"/>
</dbReference>
<proteinExistence type="predicted"/>
<accession>A0AAJ4ZDT7</accession>
<dbReference type="Gene3D" id="3.30.420.10">
    <property type="entry name" value="Ribonuclease H-like superfamily/Ribonuclease H"/>
    <property type="match status" value="1"/>
</dbReference>
<protein>
    <recommendedName>
        <fullName evidence="3">Integrase core domain</fullName>
    </recommendedName>
</protein>
<name>A0AAJ4ZDT7_PANPU</name>